<dbReference type="EMBL" id="CADIKK010000019">
    <property type="protein sequence ID" value="CAB3795437.1"/>
    <property type="molecule type" value="Genomic_DNA"/>
</dbReference>
<name>A0A6S7BE92_9BURK</name>
<reference evidence="1 2" key="1">
    <citation type="submission" date="2020-04" db="EMBL/GenBank/DDBJ databases">
        <authorList>
            <person name="De Canck E."/>
        </authorList>
    </citation>
    <scope>NUCLEOTIDE SEQUENCE [LARGE SCALE GENOMIC DNA]</scope>
    <source>
        <strain evidence="1 2">LMG 28614</strain>
    </source>
</reference>
<sequence>MQDFEFLRALAPKMKATEFSAHFVGAFCLWPKGLFEAKLNRTALSSTVQHTLFNGNPDGWEGMSLKSRRR</sequence>
<organism evidence="1 2">
    <name type="scientific">Paraburkholderia ultramafica</name>
    <dbReference type="NCBI Taxonomy" id="1544867"/>
    <lineage>
        <taxon>Bacteria</taxon>
        <taxon>Pseudomonadati</taxon>
        <taxon>Pseudomonadota</taxon>
        <taxon>Betaproteobacteria</taxon>
        <taxon>Burkholderiales</taxon>
        <taxon>Burkholderiaceae</taxon>
        <taxon>Paraburkholderia</taxon>
    </lineage>
</organism>
<dbReference type="AlphaFoldDB" id="A0A6S7BE92"/>
<dbReference type="Proteomes" id="UP000494365">
    <property type="component" value="Unassembled WGS sequence"/>
</dbReference>
<evidence type="ECO:0000313" key="2">
    <source>
        <dbReference type="Proteomes" id="UP000494365"/>
    </source>
</evidence>
<accession>A0A6S7BE92</accession>
<keyword evidence="2" id="KW-1185">Reference proteome</keyword>
<protein>
    <submittedName>
        <fullName evidence="1">Uncharacterized protein</fullName>
    </submittedName>
</protein>
<evidence type="ECO:0000313" key="1">
    <source>
        <dbReference type="EMBL" id="CAB3795437.1"/>
    </source>
</evidence>
<gene>
    <name evidence="1" type="ORF">LMG28614_04175</name>
</gene>
<proteinExistence type="predicted"/>